<comment type="similarity">
    <text evidence="1">Belongs to the HTATSF1 family.</text>
</comment>
<dbReference type="Proteomes" id="UP000186594">
    <property type="component" value="Unassembled WGS sequence"/>
</dbReference>
<evidence type="ECO:0000256" key="1">
    <source>
        <dbReference type="ARBA" id="ARBA00007747"/>
    </source>
</evidence>
<dbReference type="GO" id="GO:0003723">
    <property type="term" value="F:RNA binding"/>
    <property type="evidence" value="ECO:0007669"/>
    <property type="project" value="UniProtKB-UniRule"/>
</dbReference>
<comment type="caution">
    <text evidence="9">The sequence shown here is derived from an EMBL/GenBank/DDBJ whole genome shotgun (WGS) entry which is preliminary data.</text>
</comment>
<keyword evidence="2" id="KW-0507">mRNA processing</keyword>
<evidence type="ECO:0000256" key="5">
    <source>
        <dbReference type="ARBA" id="ARBA00023187"/>
    </source>
</evidence>
<gene>
    <name evidence="9" type="ORF">NEOLI_003766</name>
</gene>
<dbReference type="AlphaFoldDB" id="A0A1U7LLW2"/>
<evidence type="ECO:0000256" key="6">
    <source>
        <dbReference type="PROSITE-ProRule" id="PRU00176"/>
    </source>
</evidence>
<dbReference type="SUPFAM" id="SSF54928">
    <property type="entry name" value="RNA-binding domain, RBD"/>
    <property type="match status" value="1"/>
</dbReference>
<dbReference type="CDD" id="cd12281">
    <property type="entry name" value="RRM1_TatSF1_like"/>
    <property type="match status" value="1"/>
</dbReference>
<accession>A0A1U7LLW2</accession>
<evidence type="ECO:0000256" key="3">
    <source>
        <dbReference type="ARBA" id="ARBA00022737"/>
    </source>
</evidence>
<dbReference type="CDD" id="cd12285">
    <property type="entry name" value="RRM3_RBM39_like"/>
    <property type="match status" value="1"/>
</dbReference>
<dbReference type="STRING" id="1198029.A0A1U7LLW2"/>
<dbReference type="InterPro" id="IPR034393">
    <property type="entry name" value="TatSF1-like"/>
</dbReference>
<dbReference type="OrthoDB" id="10258585at2759"/>
<dbReference type="FunFam" id="3.30.70.330:FF:000105">
    <property type="entry name" value="HIV Tat-specific factor 1 homolog"/>
    <property type="match status" value="1"/>
</dbReference>
<dbReference type="FunFam" id="3.30.70.330:FF:000329">
    <property type="entry name" value="splicing factor U2AF-associated protein 2"/>
    <property type="match status" value="1"/>
</dbReference>
<feature type="region of interest" description="Disordered" evidence="7">
    <location>
        <begin position="339"/>
        <end position="368"/>
    </location>
</feature>
<dbReference type="PANTHER" id="PTHR15608:SF0">
    <property type="entry name" value="HIV TAT-SPECIFIC FACTOR 1"/>
    <property type="match status" value="1"/>
</dbReference>
<dbReference type="GO" id="GO:0000398">
    <property type="term" value="P:mRNA splicing, via spliceosome"/>
    <property type="evidence" value="ECO:0007669"/>
    <property type="project" value="InterPro"/>
</dbReference>
<protein>
    <submittedName>
        <fullName evidence="9">Splicing factor U2AF-associated protein 2</fullName>
    </submittedName>
</protein>
<dbReference type="InterPro" id="IPR035979">
    <property type="entry name" value="RBD_domain_sf"/>
</dbReference>
<evidence type="ECO:0000256" key="7">
    <source>
        <dbReference type="SAM" id="MobiDB-lite"/>
    </source>
</evidence>
<feature type="domain" description="RRM" evidence="8">
    <location>
        <begin position="115"/>
        <end position="203"/>
    </location>
</feature>
<keyword evidence="3" id="KW-0677">Repeat</keyword>
<dbReference type="InterPro" id="IPR000504">
    <property type="entry name" value="RRM_dom"/>
</dbReference>
<dbReference type="GO" id="GO:0005686">
    <property type="term" value="C:U2 snRNP"/>
    <property type="evidence" value="ECO:0007669"/>
    <property type="project" value="EnsemblFungi"/>
</dbReference>
<evidence type="ECO:0000256" key="2">
    <source>
        <dbReference type="ARBA" id="ARBA00022664"/>
    </source>
</evidence>
<evidence type="ECO:0000259" key="8">
    <source>
        <dbReference type="PROSITE" id="PS50102"/>
    </source>
</evidence>
<feature type="region of interest" description="Disordered" evidence="7">
    <location>
        <begin position="70"/>
        <end position="110"/>
    </location>
</feature>
<dbReference type="InterPro" id="IPR034392">
    <property type="entry name" value="TatSF1-like_RRM1"/>
</dbReference>
<dbReference type="GO" id="GO:0005684">
    <property type="term" value="C:U2-type spliceosomal complex"/>
    <property type="evidence" value="ECO:0007669"/>
    <property type="project" value="EnsemblFungi"/>
</dbReference>
<organism evidence="9 10">
    <name type="scientific">Neolecta irregularis (strain DAH-3)</name>
    <dbReference type="NCBI Taxonomy" id="1198029"/>
    <lineage>
        <taxon>Eukaryota</taxon>
        <taxon>Fungi</taxon>
        <taxon>Dikarya</taxon>
        <taxon>Ascomycota</taxon>
        <taxon>Taphrinomycotina</taxon>
        <taxon>Neolectales</taxon>
        <taxon>Neolectaceae</taxon>
        <taxon>Neolecta</taxon>
    </lineage>
</organism>
<dbReference type="SMART" id="SM00360">
    <property type="entry name" value="RRM"/>
    <property type="match status" value="2"/>
</dbReference>
<dbReference type="Gene3D" id="3.30.70.330">
    <property type="match status" value="2"/>
</dbReference>
<dbReference type="Pfam" id="PF00076">
    <property type="entry name" value="RRM_1"/>
    <property type="match status" value="2"/>
</dbReference>
<feature type="compositionally biased region" description="Basic and acidic residues" evidence="7">
    <location>
        <begin position="339"/>
        <end position="356"/>
    </location>
</feature>
<evidence type="ECO:0000313" key="10">
    <source>
        <dbReference type="Proteomes" id="UP000186594"/>
    </source>
</evidence>
<dbReference type="InterPro" id="IPR012677">
    <property type="entry name" value="Nucleotide-bd_a/b_plait_sf"/>
</dbReference>
<keyword evidence="10" id="KW-1185">Reference proteome</keyword>
<proteinExistence type="inferred from homology"/>
<sequence length="368" mass="41847">MSRYIFVCPGQTIHTQDDAESRISYDKIQGRWIFEAMDGTELFFEQRALAWVPSFDEQAMAAQQAAYARADVDESEPAVDPKRKKRKTYTGVAEENEDPSSKKAKPTPEKKMKNTAIYVSGLPKDITIDELKTTFSKCGQLAQSIDTGAPRIKIYTDAIGTCKGDALIIFHREESVDIAIQLMNETEFRFGTGMIMKVQEAEAGRKKGKSGGEEKMSSQEKKKLENRLRRLNNKLGDWSDEESQPVSNRWSKVVILKHMFTLQELEDDPTTILDLKQDIWEESEKIGNVTNVVIFDLEPEGVVSVRFTKESDAEDCIKKMDGRFFGGMQVEAFIHDGRHYKKSKSDDEGNQEERLKSFGNWLEEGDPK</sequence>
<feature type="region of interest" description="Disordered" evidence="7">
    <location>
        <begin position="202"/>
        <end position="223"/>
    </location>
</feature>
<dbReference type="OMA" id="DTDFRFG"/>
<reference evidence="9 10" key="1">
    <citation type="submission" date="2016-04" db="EMBL/GenBank/DDBJ databases">
        <title>Evolutionary innovation and constraint leading to complex multicellularity in the Ascomycota.</title>
        <authorList>
            <person name="Cisse O."/>
            <person name="Nguyen A."/>
            <person name="Hewitt D.A."/>
            <person name="Jedd G."/>
            <person name="Stajich J.E."/>
        </authorList>
    </citation>
    <scope>NUCLEOTIDE SEQUENCE [LARGE SCALE GENOMIC DNA]</scope>
    <source>
        <strain evidence="9 10">DAH-3</strain>
    </source>
</reference>
<keyword evidence="5" id="KW-0508">mRNA splicing</keyword>
<keyword evidence="4 6" id="KW-0694">RNA-binding</keyword>
<dbReference type="EMBL" id="LXFE01001400">
    <property type="protein sequence ID" value="OLL23637.1"/>
    <property type="molecule type" value="Genomic_DNA"/>
</dbReference>
<dbReference type="PROSITE" id="PS50102">
    <property type="entry name" value="RRM"/>
    <property type="match status" value="1"/>
</dbReference>
<evidence type="ECO:0000313" key="9">
    <source>
        <dbReference type="EMBL" id="OLL23637.1"/>
    </source>
</evidence>
<name>A0A1U7LLW2_NEOID</name>
<evidence type="ECO:0000256" key="4">
    <source>
        <dbReference type="ARBA" id="ARBA00022884"/>
    </source>
</evidence>
<dbReference type="PANTHER" id="PTHR15608">
    <property type="entry name" value="SPLICING FACTOR U2AF-ASSOCIATED PROTEIN 2"/>
    <property type="match status" value="1"/>
</dbReference>